<dbReference type="Proteomes" id="UP000283678">
    <property type="component" value="Unassembled WGS sequence"/>
</dbReference>
<reference evidence="3 6" key="1">
    <citation type="submission" date="2018-08" db="EMBL/GenBank/DDBJ databases">
        <title>A genome reference for cultivated species of the human gut microbiota.</title>
        <authorList>
            <person name="Zou Y."/>
            <person name="Xue W."/>
            <person name="Luo G."/>
        </authorList>
    </citation>
    <scope>NUCLEOTIDE SEQUENCE [LARGE SCALE GENOMIC DNA]</scope>
    <source>
        <strain evidence="3 6">AF14-1AC</strain>
    </source>
</reference>
<dbReference type="GO" id="GO:0015297">
    <property type="term" value="F:antiporter activity"/>
    <property type="evidence" value="ECO:0007669"/>
    <property type="project" value="InterPro"/>
</dbReference>
<evidence type="ECO:0000313" key="8">
    <source>
        <dbReference type="Proteomes" id="UP000294834"/>
    </source>
</evidence>
<accession>A0A1Y3ZD55</accession>
<name>A0A1Y3ZD55_9BACT</name>
<keyword evidence="1" id="KW-0472">Membrane</keyword>
<dbReference type="EMBL" id="SLTU01000002">
    <property type="protein sequence ID" value="TDA73674.1"/>
    <property type="molecule type" value="Genomic_DNA"/>
</dbReference>
<dbReference type="Proteomes" id="UP000294527">
    <property type="component" value="Unassembled WGS sequence"/>
</dbReference>
<evidence type="ECO:0000313" key="4">
    <source>
        <dbReference type="EMBL" id="TDA73674.1"/>
    </source>
</evidence>
<evidence type="ECO:0000256" key="1">
    <source>
        <dbReference type="SAM" id="Phobius"/>
    </source>
</evidence>
<evidence type="ECO:0000313" key="2">
    <source>
        <dbReference type="EMBL" id="QJR77789.1"/>
    </source>
</evidence>
<evidence type="ECO:0000313" key="5">
    <source>
        <dbReference type="EMBL" id="TDB08736.1"/>
    </source>
</evidence>
<dbReference type="GO" id="GO:0042910">
    <property type="term" value="F:xenobiotic transmembrane transporter activity"/>
    <property type="evidence" value="ECO:0007669"/>
    <property type="project" value="InterPro"/>
</dbReference>
<reference evidence="7 8" key="2">
    <citation type="journal article" date="2019" name="Nat. Microbiol.">
        <title>Genomic variation and strain-specific functional adaptation in the human gut microbiome during early life.</title>
        <authorList>
            <person name="Vatanen T."/>
            <person name="Plichta D.R."/>
            <person name="Somani J."/>
            <person name="Munch P.C."/>
            <person name="Arthur T.D."/>
            <person name="Hall A.B."/>
            <person name="Rudolf S."/>
            <person name="Oakeley E.J."/>
            <person name="Ke X."/>
            <person name="Young R.A."/>
            <person name="Haiser H.J."/>
            <person name="Kolde R."/>
            <person name="Yassour M."/>
            <person name="Luopajarvi K."/>
            <person name="Siljander H."/>
            <person name="Virtanen S.M."/>
            <person name="Ilonen J."/>
            <person name="Uibo R."/>
            <person name="Tillmann V."/>
            <person name="Mokurov S."/>
            <person name="Dorshakova N."/>
            <person name="Porter J.A."/>
            <person name="McHardy A.C."/>
            <person name="Lahdesmaki H."/>
            <person name="Vlamakis H."/>
            <person name="Huttenhower C."/>
            <person name="Knip M."/>
            <person name="Xavier R.J."/>
        </authorList>
    </citation>
    <scope>NUCLEOTIDE SEQUENCE [LARGE SCALE GENOMIC DNA]</scope>
    <source>
        <strain evidence="4 7">RJX1047</strain>
        <strain evidence="5 8">RJX1052</strain>
    </source>
</reference>
<organism evidence="4 7">
    <name type="scientific">Phocaeicola dorei</name>
    <dbReference type="NCBI Taxonomy" id="357276"/>
    <lineage>
        <taxon>Bacteria</taxon>
        <taxon>Pseudomonadati</taxon>
        <taxon>Bacteroidota</taxon>
        <taxon>Bacteroidia</taxon>
        <taxon>Bacteroidales</taxon>
        <taxon>Bacteroidaceae</taxon>
        <taxon>Phocaeicola</taxon>
    </lineage>
</organism>
<dbReference type="AlphaFoldDB" id="A0A1Y3ZD55"/>
<feature type="transmembrane region" description="Helical" evidence="1">
    <location>
        <begin position="115"/>
        <end position="135"/>
    </location>
</feature>
<dbReference type="Proteomes" id="UP000500949">
    <property type="component" value="Chromosome"/>
</dbReference>
<evidence type="ECO:0000313" key="7">
    <source>
        <dbReference type="Proteomes" id="UP000294527"/>
    </source>
</evidence>
<evidence type="ECO:0000313" key="3">
    <source>
        <dbReference type="EMBL" id="RGV81533.1"/>
    </source>
</evidence>
<keyword evidence="1" id="KW-0812">Transmembrane</keyword>
<dbReference type="EMBL" id="SLTX01000001">
    <property type="protein sequence ID" value="TDB08736.1"/>
    <property type="molecule type" value="Genomic_DNA"/>
</dbReference>
<dbReference type="EMBL" id="CP046176">
    <property type="protein sequence ID" value="QJR77789.1"/>
    <property type="molecule type" value="Genomic_DNA"/>
</dbReference>
<sequence>MYLSLHQDSEIQNLIKSSDNETYISHHDCKFICYRNNCHNTIRSGLEHIVICGTQIMTTVIVTPLGVFAIAANSFAITAESLCICPVWDCRCCTTLVGQSIGADRRKLVRSFARITIFIWYDRYGVIGVLMYLFAPQIIG</sequence>
<dbReference type="EMBL" id="QRZL01000001">
    <property type="protein sequence ID" value="RGV81533.1"/>
    <property type="molecule type" value="Genomic_DNA"/>
</dbReference>
<dbReference type="GO" id="GO:0016020">
    <property type="term" value="C:membrane"/>
    <property type="evidence" value="ECO:0007669"/>
    <property type="project" value="InterPro"/>
</dbReference>
<protein>
    <submittedName>
        <fullName evidence="4">Uncharacterized protein</fullName>
    </submittedName>
</protein>
<dbReference type="Proteomes" id="UP000294834">
    <property type="component" value="Unassembled WGS sequence"/>
</dbReference>
<evidence type="ECO:0000313" key="9">
    <source>
        <dbReference type="Proteomes" id="UP000500949"/>
    </source>
</evidence>
<proteinExistence type="predicted"/>
<evidence type="ECO:0000313" key="6">
    <source>
        <dbReference type="Proteomes" id="UP000283678"/>
    </source>
</evidence>
<keyword evidence="1" id="KW-1133">Transmembrane helix</keyword>
<reference evidence="2 9" key="3">
    <citation type="submission" date="2019-11" db="EMBL/GenBank/DDBJ databases">
        <title>Complete genome sequence of Bacteroides dorei DSM 17855.</title>
        <authorList>
            <person name="Russell J.T."/>
        </authorList>
    </citation>
    <scope>NUCLEOTIDE SEQUENCE [LARGE SCALE GENOMIC DNA]</scope>
    <source>
        <strain evidence="2 9">DSM 17855</strain>
    </source>
</reference>
<gene>
    <name evidence="3" type="ORF">DWW04_02325</name>
    <name evidence="4" type="ORF">E1I98_20305</name>
    <name evidence="5" type="ORF">E1J06_15860</name>
    <name evidence="2" type="ORF">GKD17_16130</name>
</gene>
<dbReference type="Pfam" id="PF01554">
    <property type="entry name" value="MatE"/>
    <property type="match status" value="1"/>
</dbReference>
<dbReference type="InterPro" id="IPR002528">
    <property type="entry name" value="MATE_fam"/>
</dbReference>